<dbReference type="Gene3D" id="3.40.50.720">
    <property type="entry name" value="NAD(P)-binding Rossmann-like Domain"/>
    <property type="match status" value="1"/>
</dbReference>
<accession>A0ABV6VE98</accession>
<keyword evidence="1" id="KW-0808">Transferase</keyword>
<comment type="caution">
    <text evidence="1">The sequence shown here is derived from an EMBL/GenBank/DDBJ whole genome shotgun (WGS) entry which is preliminary data.</text>
</comment>
<dbReference type="InterPro" id="IPR000594">
    <property type="entry name" value="ThiF_NAD_FAD-bd"/>
</dbReference>
<dbReference type="Pfam" id="PF00899">
    <property type="entry name" value="ThiF"/>
    <property type="match status" value="1"/>
</dbReference>
<name>A0ABV6VE98_9ACTN</name>
<evidence type="ECO:0000313" key="1">
    <source>
        <dbReference type="EMBL" id="MFC1412047.1"/>
    </source>
</evidence>
<gene>
    <name evidence="1" type="ORF">ACEZDG_22525</name>
</gene>
<keyword evidence="2" id="KW-1185">Reference proteome</keyword>
<dbReference type="GO" id="GO:0016779">
    <property type="term" value="F:nucleotidyltransferase activity"/>
    <property type="evidence" value="ECO:0007669"/>
    <property type="project" value="UniProtKB-KW"/>
</dbReference>
<dbReference type="EMBL" id="JBHEZX010000010">
    <property type="protein sequence ID" value="MFC1412047.1"/>
    <property type="molecule type" value="Genomic_DNA"/>
</dbReference>
<evidence type="ECO:0000313" key="2">
    <source>
        <dbReference type="Proteomes" id="UP001592582"/>
    </source>
</evidence>
<reference evidence="1 2" key="1">
    <citation type="submission" date="2024-09" db="EMBL/GenBank/DDBJ databases">
        <authorList>
            <person name="Lee S.D."/>
        </authorList>
    </citation>
    <scope>NUCLEOTIDE SEQUENCE [LARGE SCALE GENOMIC DNA]</scope>
    <source>
        <strain evidence="1 2">N1-1</strain>
    </source>
</reference>
<proteinExistence type="predicted"/>
<dbReference type="Proteomes" id="UP001592582">
    <property type="component" value="Unassembled WGS sequence"/>
</dbReference>
<dbReference type="InterPro" id="IPR035985">
    <property type="entry name" value="Ubiquitin-activating_enz"/>
</dbReference>
<keyword evidence="1" id="KW-0548">Nucleotidyltransferase</keyword>
<sequence length="386" mass="39235">MRPCLKPAMRRAWRDRHTLQFGVGRAHAAVVESAGPADDAFLDLLDGTRERGSLAAAAAGLGIPGERVEALLGELERVGALDDATARRPLLELPPAELARLGPDLAALSLARPEPGSAPALLLARRRARVQVRGAGRVGAAVAAVLAASGVGRVEVLDSGTVLEQDTSPCGLLVADTGRPRAAAARAAVRRAAPGRPDDRAAGQHAPDLVVIAPRGDSAGLLADPGLSRELLHAGIPHLYAGVLETLGTVGPFVLPGRSACGGCLSRHRADEDPAWPRLLAQHCSGRSGRPGGGAGSAACDSALATTVAGLAALHSLMFLDGGSPPSLGGWAEVSMLDGSMRRRPLEAHPDCGCCWSPAPGGARPGGESPGGTMMATLDPPTGRQA</sequence>
<dbReference type="SUPFAM" id="SSF69572">
    <property type="entry name" value="Activating enzymes of the ubiquitin-like proteins"/>
    <property type="match status" value="1"/>
</dbReference>
<protein>
    <submittedName>
        <fullName evidence="1">ThiF family adenylyltransferase</fullName>
    </submittedName>
</protein>
<organism evidence="1 2">
    <name type="scientific">Streptacidiphilus alkalitolerans</name>
    <dbReference type="NCBI Taxonomy" id="3342712"/>
    <lineage>
        <taxon>Bacteria</taxon>
        <taxon>Bacillati</taxon>
        <taxon>Actinomycetota</taxon>
        <taxon>Actinomycetes</taxon>
        <taxon>Kitasatosporales</taxon>
        <taxon>Streptomycetaceae</taxon>
        <taxon>Streptacidiphilus</taxon>
    </lineage>
</organism>